<keyword evidence="2" id="KW-0560">Oxidoreductase</keyword>
<dbReference type="PANTHER" id="PTHR44169:SF6">
    <property type="entry name" value="NADPH-DEPENDENT 1-ACYLDIHYDROXYACETONE PHOSPHATE REDUCTASE"/>
    <property type="match status" value="1"/>
</dbReference>
<protein>
    <recommendedName>
        <fullName evidence="6">NAD(P)-binding protein</fullName>
    </recommendedName>
</protein>
<accession>A0A8H6DQN7</accession>
<dbReference type="EMBL" id="WNKQ01000023">
    <property type="protein sequence ID" value="KAF5844442.1"/>
    <property type="molecule type" value="Genomic_DNA"/>
</dbReference>
<evidence type="ECO:0000313" key="5">
    <source>
        <dbReference type="Proteomes" id="UP000624244"/>
    </source>
</evidence>
<dbReference type="Pfam" id="PF00106">
    <property type="entry name" value="adh_short"/>
    <property type="match status" value="1"/>
</dbReference>
<dbReference type="GO" id="GO:0004806">
    <property type="term" value="F:triacylglycerol lipase activity"/>
    <property type="evidence" value="ECO:0007669"/>
    <property type="project" value="TreeGrafter"/>
</dbReference>
<dbReference type="SUPFAM" id="SSF51735">
    <property type="entry name" value="NAD(P)-binding Rossmann-fold domains"/>
    <property type="match status" value="1"/>
</dbReference>
<evidence type="ECO:0000256" key="2">
    <source>
        <dbReference type="ARBA" id="ARBA00023002"/>
    </source>
</evidence>
<dbReference type="PANTHER" id="PTHR44169">
    <property type="entry name" value="NADPH-DEPENDENT 1-ACYLDIHYDROXYACETONE PHOSPHATE REDUCTASE"/>
    <property type="match status" value="1"/>
</dbReference>
<gene>
    <name evidence="4" type="ORF">GGP41_001435</name>
</gene>
<evidence type="ECO:0000256" key="3">
    <source>
        <dbReference type="RuleBase" id="RU000363"/>
    </source>
</evidence>
<reference evidence="4" key="1">
    <citation type="submission" date="2019-11" db="EMBL/GenBank/DDBJ databases">
        <title>Bipolaris sorokiniana Genome sequencing.</title>
        <authorList>
            <person name="Wang H."/>
        </authorList>
    </citation>
    <scope>NUCLEOTIDE SEQUENCE</scope>
</reference>
<comment type="caution">
    <text evidence="4">The sequence shown here is derived from an EMBL/GenBank/DDBJ whole genome shotgun (WGS) entry which is preliminary data.</text>
</comment>
<evidence type="ECO:0000256" key="1">
    <source>
        <dbReference type="ARBA" id="ARBA00006484"/>
    </source>
</evidence>
<evidence type="ECO:0008006" key="6">
    <source>
        <dbReference type="Google" id="ProtNLM"/>
    </source>
</evidence>
<dbReference type="PRINTS" id="PR00081">
    <property type="entry name" value="GDHRDH"/>
</dbReference>
<proteinExistence type="inferred from homology"/>
<comment type="similarity">
    <text evidence="1 3">Belongs to the short-chain dehydrogenases/reductases (SDR) family.</text>
</comment>
<dbReference type="PRINTS" id="PR00080">
    <property type="entry name" value="SDRFAMILY"/>
</dbReference>
<dbReference type="GO" id="GO:0005783">
    <property type="term" value="C:endoplasmic reticulum"/>
    <property type="evidence" value="ECO:0007669"/>
    <property type="project" value="TreeGrafter"/>
</dbReference>
<dbReference type="AlphaFoldDB" id="A0A8H6DQN7"/>
<dbReference type="GO" id="GO:0000140">
    <property type="term" value="F:acylglycerone-phosphate reductase (NADP+) activity"/>
    <property type="evidence" value="ECO:0007669"/>
    <property type="project" value="TreeGrafter"/>
</dbReference>
<dbReference type="Proteomes" id="UP000624244">
    <property type="component" value="Unassembled WGS sequence"/>
</dbReference>
<dbReference type="GO" id="GO:0019433">
    <property type="term" value="P:triglyceride catabolic process"/>
    <property type="evidence" value="ECO:0007669"/>
    <property type="project" value="TreeGrafter"/>
</dbReference>
<evidence type="ECO:0000313" key="4">
    <source>
        <dbReference type="EMBL" id="KAF5844442.1"/>
    </source>
</evidence>
<dbReference type="GO" id="GO:0005811">
    <property type="term" value="C:lipid droplet"/>
    <property type="evidence" value="ECO:0007669"/>
    <property type="project" value="TreeGrafter"/>
</dbReference>
<sequence length="328" mass="36638">MKGTAEKVGLEHMRDLERYHGLTHTNIHLQDNQNSKQNMAGNTRPQYALITGCTPGGIGHYLALEFAQRGFHVLGTVRDPAKYPSPDPRITYLPLELTSNDSIASLHKRVTEITGGKLDILYNNAGRNYVVPALDYDEAELHELFQANLFSLMKMCSTFAPLLIEARGIIVQTGSLAGIMPYVWGAPYNAVKAALHAYSDTLRVELAPLGVRVITVVTGGVKSNIARQDRTLPPGSYMQPLAAEYQRRLKHSQELGMDTKQYARSCVKQVLAGDGLFSKTRWIWEGKMSWIVWFAWTYLPTAALDFYFTTTFNLNKLRGTAGPDKKED</sequence>
<dbReference type="InterPro" id="IPR036291">
    <property type="entry name" value="NAD(P)-bd_dom_sf"/>
</dbReference>
<dbReference type="Gene3D" id="3.40.50.720">
    <property type="entry name" value="NAD(P)-binding Rossmann-like Domain"/>
    <property type="match status" value="1"/>
</dbReference>
<dbReference type="GO" id="GO:0006654">
    <property type="term" value="P:phosphatidic acid biosynthetic process"/>
    <property type="evidence" value="ECO:0007669"/>
    <property type="project" value="TreeGrafter"/>
</dbReference>
<dbReference type="InterPro" id="IPR002347">
    <property type="entry name" value="SDR_fam"/>
</dbReference>
<name>A0A8H6DQN7_COCSA</name>
<organism evidence="4 5">
    <name type="scientific">Cochliobolus sativus</name>
    <name type="common">Common root rot and spot blotch fungus</name>
    <name type="synonym">Bipolaris sorokiniana</name>
    <dbReference type="NCBI Taxonomy" id="45130"/>
    <lineage>
        <taxon>Eukaryota</taxon>
        <taxon>Fungi</taxon>
        <taxon>Dikarya</taxon>
        <taxon>Ascomycota</taxon>
        <taxon>Pezizomycotina</taxon>
        <taxon>Dothideomycetes</taxon>
        <taxon>Pleosporomycetidae</taxon>
        <taxon>Pleosporales</taxon>
        <taxon>Pleosporineae</taxon>
        <taxon>Pleosporaceae</taxon>
        <taxon>Bipolaris</taxon>
    </lineage>
</organism>